<dbReference type="AlphaFoldDB" id="M4VLK3"/>
<evidence type="ECO:0000256" key="1">
    <source>
        <dbReference type="SAM" id="SignalP"/>
    </source>
</evidence>
<proteinExistence type="predicted"/>
<dbReference type="OrthoDB" id="9130422at2"/>
<dbReference type="RefSeq" id="WP_015468495.1">
    <property type="nucleotide sequence ID" value="NC_020812.1"/>
</dbReference>
<dbReference type="STRING" id="349215.A11S_2185"/>
<evidence type="ECO:0008006" key="4">
    <source>
        <dbReference type="Google" id="ProtNLM"/>
    </source>
</evidence>
<feature type="chain" id="PRO_5004060706" description="DUF3828 domain-containing protein" evidence="1">
    <location>
        <begin position="33"/>
        <end position="189"/>
    </location>
</feature>
<dbReference type="EMBL" id="CP003538">
    <property type="protein sequence ID" value="AGH98981.1"/>
    <property type="molecule type" value="Genomic_DNA"/>
</dbReference>
<dbReference type="InterPro" id="IPR032347">
    <property type="entry name" value="DUF4864"/>
</dbReference>
<gene>
    <name evidence="2" type="ORF">A11S_2185</name>
</gene>
<evidence type="ECO:0000313" key="2">
    <source>
        <dbReference type="EMBL" id="AGH98981.1"/>
    </source>
</evidence>
<reference evidence="2 3" key="1">
    <citation type="journal article" date="2013" name="ISME J.">
        <title>By their genes ye shall know them: genomic signatures of predatory bacteria.</title>
        <authorList>
            <person name="Pasternak Z."/>
            <person name="Pietrokovski S."/>
            <person name="Rotem O."/>
            <person name="Gophna U."/>
            <person name="Lurie-Weinberger M.N."/>
            <person name="Jurkevitch E."/>
        </authorList>
    </citation>
    <scope>NUCLEOTIDE SEQUENCE [LARGE SCALE GENOMIC DNA]</scope>
    <source>
        <strain evidence="2">EPB</strain>
    </source>
</reference>
<accession>M4VLK3</accession>
<dbReference type="Pfam" id="PF16156">
    <property type="entry name" value="DUF4864"/>
    <property type="match status" value="1"/>
</dbReference>
<dbReference type="Proteomes" id="UP000011932">
    <property type="component" value="Chromosome"/>
</dbReference>
<dbReference type="HOGENOM" id="CLU_1433016_0_0_5"/>
<organism evidence="2 3">
    <name type="scientific">Micavibrio aeruginosavorus EPB</name>
    <dbReference type="NCBI Taxonomy" id="349215"/>
    <lineage>
        <taxon>Bacteria</taxon>
        <taxon>Pseudomonadati</taxon>
        <taxon>Bdellovibrionota</taxon>
        <taxon>Bdellovibrionia</taxon>
        <taxon>Bdellovibrionales</taxon>
        <taxon>Pseudobdellovibrionaceae</taxon>
        <taxon>Micavibrio</taxon>
    </lineage>
</organism>
<feature type="signal peptide" evidence="1">
    <location>
        <begin position="1"/>
        <end position="32"/>
    </location>
</feature>
<name>M4VLK3_9BACT</name>
<sequence length="189" mass="20806">MWHPKTPIHIFRCFLIASATVVSLFLAMDSDAASRPLIGPPQTQSAILHRVAVIAPPRYSPDRTPDEATIQNTIDAAFTAIRQRNVAQCAATMTRDFRDALTKGDTGRKDLSPARLLGYMRMEYWPVYSHRAVALMDRATLPGGIVLQQVRVLGSDHKPITAIIRLKAQVDGAWLIDSITVLDHKGPAA</sequence>
<evidence type="ECO:0000313" key="3">
    <source>
        <dbReference type="Proteomes" id="UP000011932"/>
    </source>
</evidence>
<protein>
    <recommendedName>
        <fullName evidence="4">DUF3828 domain-containing protein</fullName>
    </recommendedName>
</protein>
<dbReference type="KEGG" id="man:A11S_2185"/>
<keyword evidence="1" id="KW-0732">Signal</keyword>